<dbReference type="InterPro" id="IPR011054">
    <property type="entry name" value="Rudment_hybrid_motif"/>
</dbReference>
<feature type="domain" description="ATP-grasp" evidence="14">
    <location>
        <begin position="105"/>
        <end position="311"/>
    </location>
</feature>
<dbReference type="InterPro" id="IPR020559">
    <property type="entry name" value="PRibGlycinamide_synth_CS"/>
</dbReference>
<dbReference type="EMBL" id="JNUR01000005">
    <property type="protein sequence ID" value="KPH51453.1"/>
    <property type="molecule type" value="Genomic_DNA"/>
</dbReference>
<dbReference type="InterPro" id="IPR037123">
    <property type="entry name" value="PRibGlycinamide_synth_C_sf"/>
</dbReference>
<comment type="caution">
    <text evidence="16">The sequence shown here is derived from an EMBL/GenBank/DDBJ whole genome shotgun (WGS) entry which is preliminary data.</text>
</comment>
<evidence type="ECO:0000256" key="3">
    <source>
        <dbReference type="ARBA" id="ARBA00005174"/>
    </source>
</evidence>
<dbReference type="AlphaFoldDB" id="A0A0N1EGS6"/>
<keyword evidence="5 12" id="KW-0436">Ligase</keyword>
<dbReference type="Gene3D" id="3.40.50.20">
    <property type="match status" value="1"/>
</dbReference>
<protein>
    <recommendedName>
        <fullName evidence="4 12">Phosphoribosylamine--glycine ligase</fullName>
        <ecNumber evidence="4 12">6.3.4.13</ecNumber>
    </recommendedName>
    <alternativeName>
        <fullName evidence="12">GARS</fullName>
    </alternativeName>
    <alternativeName>
        <fullName evidence="10 12">Glycinamide ribonucleotide synthetase</fullName>
    </alternativeName>
    <alternativeName>
        <fullName evidence="11 12">Phosphoribosylglycinamide synthetase</fullName>
    </alternativeName>
</protein>
<dbReference type="InterPro" id="IPR016185">
    <property type="entry name" value="PreATP-grasp_dom_sf"/>
</dbReference>
<dbReference type="Pfam" id="PF02844">
    <property type="entry name" value="GARS_N"/>
    <property type="match status" value="1"/>
</dbReference>
<gene>
    <name evidence="12" type="primary">purD</name>
    <name evidence="16" type="ORF">HPU229334_01910</name>
    <name evidence="15" type="ORF">HPU229336_07415</name>
</gene>
<dbReference type="Pfam" id="PF02843">
    <property type="entry name" value="GARS_C"/>
    <property type="match status" value="1"/>
</dbReference>
<dbReference type="PROSITE" id="PS50975">
    <property type="entry name" value="ATP_GRASP"/>
    <property type="match status" value="1"/>
</dbReference>
<evidence type="ECO:0000256" key="13">
    <source>
        <dbReference type="PROSITE-ProRule" id="PRU00409"/>
    </source>
</evidence>
<dbReference type="PANTHER" id="PTHR43472:SF1">
    <property type="entry name" value="PHOSPHORIBOSYLAMINE--GLYCINE LIGASE, CHLOROPLASTIC"/>
    <property type="match status" value="1"/>
</dbReference>
<evidence type="ECO:0000256" key="5">
    <source>
        <dbReference type="ARBA" id="ARBA00022598"/>
    </source>
</evidence>
<evidence type="ECO:0000313" key="17">
    <source>
        <dbReference type="Proteomes" id="UP000037800"/>
    </source>
</evidence>
<evidence type="ECO:0000256" key="11">
    <source>
        <dbReference type="ARBA" id="ARBA00042864"/>
    </source>
</evidence>
<organism evidence="16 18">
    <name type="scientific">Helicobacter pullorum</name>
    <dbReference type="NCBI Taxonomy" id="35818"/>
    <lineage>
        <taxon>Bacteria</taxon>
        <taxon>Pseudomonadati</taxon>
        <taxon>Campylobacterota</taxon>
        <taxon>Epsilonproteobacteria</taxon>
        <taxon>Campylobacterales</taxon>
        <taxon>Helicobacteraceae</taxon>
        <taxon>Helicobacter</taxon>
    </lineage>
</organism>
<dbReference type="InterPro" id="IPR020561">
    <property type="entry name" value="PRibGlycinamid_synth_ATP-grasp"/>
</dbReference>
<dbReference type="STRING" id="35818.HPU229336_07415"/>
<dbReference type="PATRIC" id="fig|35818.10.peg.1460"/>
<dbReference type="NCBIfam" id="TIGR00877">
    <property type="entry name" value="purD"/>
    <property type="match status" value="1"/>
</dbReference>
<dbReference type="Proteomes" id="UP000037997">
    <property type="component" value="Unassembled WGS sequence"/>
</dbReference>
<keyword evidence="8 13" id="KW-0067">ATP-binding</keyword>
<dbReference type="GO" id="GO:0046872">
    <property type="term" value="F:metal ion binding"/>
    <property type="evidence" value="ECO:0007669"/>
    <property type="project" value="InterPro"/>
</dbReference>
<dbReference type="RefSeq" id="WP_054197570.1">
    <property type="nucleotide sequence ID" value="NZ_JNOC01000015.1"/>
</dbReference>
<dbReference type="PANTHER" id="PTHR43472">
    <property type="entry name" value="PHOSPHORIBOSYLAMINE--GLYCINE LIGASE"/>
    <property type="match status" value="1"/>
</dbReference>
<dbReference type="GO" id="GO:0004637">
    <property type="term" value="F:phosphoribosylamine-glycine ligase activity"/>
    <property type="evidence" value="ECO:0007669"/>
    <property type="project" value="UniProtKB-UniRule"/>
</dbReference>
<evidence type="ECO:0000256" key="2">
    <source>
        <dbReference type="ARBA" id="ARBA00001946"/>
    </source>
</evidence>
<evidence type="ECO:0000256" key="6">
    <source>
        <dbReference type="ARBA" id="ARBA00022741"/>
    </source>
</evidence>
<dbReference type="Pfam" id="PF01071">
    <property type="entry name" value="GARS_A"/>
    <property type="match status" value="1"/>
</dbReference>
<dbReference type="Gene3D" id="3.30.470.20">
    <property type="entry name" value="ATP-grasp fold, B domain"/>
    <property type="match status" value="1"/>
</dbReference>
<dbReference type="InterPro" id="IPR000115">
    <property type="entry name" value="PRibGlycinamide_synth"/>
</dbReference>
<evidence type="ECO:0000313" key="15">
    <source>
        <dbReference type="EMBL" id="KPH51453.1"/>
    </source>
</evidence>
<dbReference type="Gene3D" id="3.90.600.10">
    <property type="entry name" value="Phosphoribosylglycinamide synthetase, C-terminal domain"/>
    <property type="match status" value="1"/>
</dbReference>
<evidence type="ECO:0000256" key="1">
    <source>
        <dbReference type="ARBA" id="ARBA00001936"/>
    </source>
</evidence>
<dbReference type="GO" id="GO:0005524">
    <property type="term" value="F:ATP binding"/>
    <property type="evidence" value="ECO:0007669"/>
    <property type="project" value="UniProtKB-UniRule"/>
</dbReference>
<dbReference type="InterPro" id="IPR020560">
    <property type="entry name" value="PRibGlycinamide_synth_C-dom"/>
</dbReference>
<reference evidence="17 18" key="1">
    <citation type="submission" date="2014-06" db="EMBL/GenBank/DDBJ databases">
        <title>Helicobacter pullorum isolates in fresh chicken meat - phenotypic and genotypic features.</title>
        <authorList>
            <person name="Borges V."/>
            <person name="Santos A."/>
            <person name="Correia C.B."/>
            <person name="Saraiva M."/>
            <person name="Menard A."/>
            <person name="Vieira L."/>
            <person name="Sampaio D.A."/>
            <person name="Gomes J.P."/>
            <person name="Oleastro M."/>
        </authorList>
    </citation>
    <scope>NUCLEOTIDE SEQUENCE [LARGE SCALE GENOMIC DNA]</scope>
    <source>
        <strain evidence="16 18">229334/12</strain>
        <strain evidence="15 17">229336/12</strain>
    </source>
</reference>
<proteinExistence type="inferred from homology"/>
<evidence type="ECO:0000256" key="12">
    <source>
        <dbReference type="HAMAP-Rule" id="MF_00138"/>
    </source>
</evidence>
<dbReference type="EC" id="6.3.4.13" evidence="4 12"/>
<evidence type="ECO:0000256" key="7">
    <source>
        <dbReference type="ARBA" id="ARBA00022755"/>
    </source>
</evidence>
<comment type="similarity">
    <text evidence="9 12">Belongs to the GARS family.</text>
</comment>
<comment type="cofactor">
    <cofactor evidence="1">
        <name>Mn(2+)</name>
        <dbReference type="ChEBI" id="CHEBI:29035"/>
    </cofactor>
</comment>
<dbReference type="GO" id="GO:0009113">
    <property type="term" value="P:purine nucleobase biosynthetic process"/>
    <property type="evidence" value="ECO:0007669"/>
    <property type="project" value="InterPro"/>
</dbReference>
<keyword evidence="6 13" id="KW-0547">Nucleotide-binding</keyword>
<dbReference type="SUPFAM" id="SSF52440">
    <property type="entry name" value="PreATP-grasp domain"/>
    <property type="match status" value="1"/>
</dbReference>
<name>A0A0N1EGS6_9HELI</name>
<evidence type="ECO:0000313" key="18">
    <source>
        <dbReference type="Proteomes" id="UP000037997"/>
    </source>
</evidence>
<evidence type="ECO:0000256" key="10">
    <source>
        <dbReference type="ARBA" id="ARBA00042242"/>
    </source>
</evidence>
<dbReference type="GO" id="GO:0006189">
    <property type="term" value="P:'de novo' IMP biosynthetic process"/>
    <property type="evidence" value="ECO:0007669"/>
    <property type="project" value="UniProtKB-UniRule"/>
</dbReference>
<evidence type="ECO:0000313" key="16">
    <source>
        <dbReference type="EMBL" id="KPH56495.1"/>
    </source>
</evidence>
<dbReference type="PROSITE" id="PS00184">
    <property type="entry name" value="GARS"/>
    <property type="match status" value="1"/>
</dbReference>
<dbReference type="SUPFAM" id="SSF51246">
    <property type="entry name" value="Rudiment single hybrid motif"/>
    <property type="match status" value="1"/>
</dbReference>
<comment type="catalytic activity">
    <reaction evidence="12">
        <text>5-phospho-beta-D-ribosylamine + glycine + ATP = N(1)-(5-phospho-beta-D-ribosyl)glycinamide + ADP + phosphate + H(+)</text>
        <dbReference type="Rhea" id="RHEA:17453"/>
        <dbReference type="ChEBI" id="CHEBI:15378"/>
        <dbReference type="ChEBI" id="CHEBI:30616"/>
        <dbReference type="ChEBI" id="CHEBI:43474"/>
        <dbReference type="ChEBI" id="CHEBI:57305"/>
        <dbReference type="ChEBI" id="CHEBI:58681"/>
        <dbReference type="ChEBI" id="CHEBI:143788"/>
        <dbReference type="ChEBI" id="CHEBI:456216"/>
        <dbReference type="EC" id="6.3.4.13"/>
    </reaction>
</comment>
<dbReference type="SMART" id="SM01210">
    <property type="entry name" value="GARS_C"/>
    <property type="match status" value="1"/>
</dbReference>
<comment type="pathway">
    <text evidence="3 12">Purine metabolism; IMP biosynthesis via de novo pathway; N(1)-(5-phospho-D-ribosyl)glycinamide from 5-phospho-alpha-D-ribose 1-diphosphate: step 2/2.</text>
</comment>
<dbReference type="InterPro" id="IPR020562">
    <property type="entry name" value="PRibGlycinamide_synth_N"/>
</dbReference>
<accession>A0A0N1EGS6</accession>
<sequence length="419" mass="45744">MEIVIVGSGGREYSIGLALQKECRVDGIYFYPGNGATSRLGKNIDFKNYQEFVEFAITQKIGLVIIGPEAPLVDGLADMLRENGILVFGPSQKAAQLEGSKAYMKEFAKRYGIPTAQFIQTQDYKEACDFIDTLNLPIVVKADGLCAGKGVIIAQSYEEAKNVTKEMLDGKSFGDSGKKVVIEEFLDGFELSIFAMCDGADFIVLPPAQDHKRLLDGDKGPNTGGMGAYAPSLLADSNLIDEVKKTIIIPTLEGMEKDGNPFSGTLFCGIMVVKNKPYLLEFNVRFGDPECEVLMPLFKNGLLDCFLGCARGDLKGVNYEIEEQVCVGVVVASKDYPYKNSKKEKIKILTKDSQDSLISYAGVSKEGEDLLASGGRVLVCVGKGNNVKEAAQNAYLMVDCVQFEGMQYRKDIAYQALEK</sequence>
<dbReference type="Proteomes" id="UP000037800">
    <property type="component" value="Unassembled WGS sequence"/>
</dbReference>
<dbReference type="SUPFAM" id="SSF56059">
    <property type="entry name" value="Glutathione synthetase ATP-binding domain-like"/>
    <property type="match status" value="1"/>
</dbReference>
<evidence type="ECO:0000256" key="4">
    <source>
        <dbReference type="ARBA" id="ARBA00013255"/>
    </source>
</evidence>
<dbReference type="InterPro" id="IPR013815">
    <property type="entry name" value="ATP_grasp_subdomain_1"/>
</dbReference>
<evidence type="ECO:0000259" key="14">
    <source>
        <dbReference type="PROSITE" id="PS50975"/>
    </source>
</evidence>
<dbReference type="Gene3D" id="3.30.1490.20">
    <property type="entry name" value="ATP-grasp fold, A domain"/>
    <property type="match status" value="1"/>
</dbReference>
<dbReference type="SMART" id="SM01209">
    <property type="entry name" value="GARS_A"/>
    <property type="match status" value="1"/>
</dbReference>
<evidence type="ECO:0000256" key="9">
    <source>
        <dbReference type="ARBA" id="ARBA00038345"/>
    </source>
</evidence>
<evidence type="ECO:0000256" key="8">
    <source>
        <dbReference type="ARBA" id="ARBA00022840"/>
    </source>
</evidence>
<keyword evidence="7 12" id="KW-0658">Purine biosynthesis</keyword>
<dbReference type="EMBL" id="JNOC01000015">
    <property type="protein sequence ID" value="KPH56495.1"/>
    <property type="molecule type" value="Genomic_DNA"/>
</dbReference>
<dbReference type="HAMAP" id="MF_00138">
    <property type="entry name" value="GARS"/>
    <property type="match status" value="1"/>
</dbReference>
<comment type="cofactor">
    <cofactor evidence="2">
        <name>Mg(2+)</name>
        <dbReference type="ChEBI" id="CHEBI:18420"/>
    </cofactor>
</comment>
<dbReference type="UniPathway" id="UPA00074">
    <property type="reaction ID" value="UER00125"/>
</dbReference>
<dbReference type="InterPro" id="IPR011761">
    <property type="entry name" value="ATP-grasp"/>
</dbReference>